<dbReference type="InterPro" id="IPR039994">
    <property type="entry name" value="NO66-like"/>
</dbReference>
<evidence type="ECO:0000256" key="2">
    <source>
        <dbReference type="ARBA" id="ARBA00023004"/>
    </source>
</evidence>
<keyword evidence="3" id="KW-0804">Transcription</keyword>
<comment type="cofactor">
    <cofactor evidence="3">
        <name>Fe(2+)</name>
        <dbReference type="ChEBI" id="CHEBI:29033"/>
    </cofactor>
    <text evidence="3">Binds 1 Fe(2+) ion per subunit.</text>
</comment>
<organism evidence="5 6">
    <name type="scientific">Discostella pseudostelligera</name>
    <dbReference type="NCBI Taxonomy" id="259834"/>
    <lineage>
        <taxon>Eukaryota</taxon>
        <taxon>Sar</taxon>
        <taxon>Stramenopiles</taxon>
        <taxon>Ochrophyta</taxon>
        <taxon>Bacillariophyta</taxon>
        <taxon>Coscinodiscophyceae</taxon>
        <taxon>Thalassiosirophycidae</taxon>
        <taxon>Stephanodiscales</taxon>
        <taxon>Stephanodiscaceae</taxon>
        <taxon>Discostella</taxon>
    </lineage>
</organism>
<comment type="caution">
    <text evidence="5">The sequence shown here is derived from an EMBL/GenBank/DDBJ whole genome shotgun (WGS) entry which is preliminary data.</text>
</comment>
<dbReference type="Proteomes" id="UP001530293">
    <property type="component" value="Unassembled WGS sequence"/>
</dbReference>
<keyword evidence="1 3" id="KW-0479">Metal-binding</keyword>
<reference evidence="5 6" key="1">
    <citation type="submission" date="2024-10" db="EMBL/GenBank/DDBJ databases">
        <title>Updated reference genomes for cyclostephanoid diatoms.</title>
        <authorList>
            <person name="Roberts W.R."/>
            <person name="Alverson A.J."/>
        </authorList>
    </citation>
    <scope>NUCLEOTIDE SEQUENCE [LARGE SCALE GENOMIC DNA]</scope>
    <source>
        <strain evidence="5 6">AJA232-27</strain>
    </source>
</reference>
<keyword evidence="3" id="KW-0223">Dioxygenase</keyword>
<dbReference type="AlphaFoldDB" id="A0ABD3M0M7"/>
<keyword evidence="6" id="KW-1185">Reference proteome</keyword>
<feature type="domain" description="JmjC" evidence="4">
    <location>
        <begin position="86"/>
        <end position="270"/>
    </location>
</feature>
<dbReference type="PANTHER" id="PTHR13096">
    <property type="entry name" value="MINA53 MYC INDUCED NUCLEAR ANTIGEN"/>
    <property type="match status" value="1"/>
</dbReference>
<keyword evidence="3" id="KW-0539">Nucleus</keyword>
<proteinExistence type="inferred from homology"/>
<dbReference type="PANTHER" id="PTHR13096:SF8">
    <property type="entry name" value="RIBOSOMAL OXYGENASE 1"/>
    <property type="match status" value="1"/>
</dbReference>
<dbReference type="EC" id="1.14.11.-" evidence="3"/>
<comment type="similarity">
    <text evidence="3">Belongs to the ROX family.</text>
</comment>
<dbReference type="GO" id="GO:0005506">
    <property type="term" value="F:iron ion binding"/>
    <property type="evidence" value="ECO:0007669"/>
    <property type="project" value="UniProtKB-UniRule"/>
</dbReference>
<evidence type="ECO:0000313" key="6">
    <source>
        <dbReference type="Proteomes" id="UP001530293"/>
    </source>
</evidence>
<dbReference type="Pfam" id="PF08007">
    <property type="entry name" value="JmjC_2"/>
    <property type="match status" value="1"/>
</dbReference>
<dbReference type="Gene3D" id="2.60.120.650">
    <property type="entry name" value="Cupin"/>
    <property type="match status" value="1"/>
</dbReference>
<dbReference type="EMBL" id="JALLBG020000268">
    <property type="protein sequence ID" value="KAL3757273.1"/>
    <property type="molecule type" value="Genomic_DNA"/>
</dbReference>
<evidence type="ECO:0000259" key="4">
    <source>
        <dbReference type="PROSITE" id="PS51184"/>
    </source>
</evidence>
<evidence type="ECO:0000313" key="5">
    <source>
        <dbReference type="EMBL" id="KAL3757273.1"/>
    </source>
</evidence>
<accession>A0ABD3M0M7</accession>
<dbReference type="GO" id="GO:0016706">
    <property type="term" value="F:2-oxoglutarate-dependent dioxygenase activity"/>
    <property type="evidence" value="ECO:0007669"/>
    <property type="project" value="UniProtKB-UniRule"/>
</dbReference>
<dbReference type="GO" id="GO:0005634">
    <property type="term" value="C:nucleus"/>
    <property type="evidence" value="ECO:0007669"/>
    <property type="project" value="UniProtKB-SubCell"/>
</dbReference>
<dbReference type="PROSITE" id="PS51184">
    <property type="entry name" value="JMJC"/>
    <property type="match status" value="1"/>
</dbReference>
<dbReference type="InterPro" id="IPR003347">
    <property type="entry name" value="JmjC_dom"/>
</dbReference>
<name>A0ABD3M0M7_9STRA</name>
<evidence type="ECO:0000256" key="3">
    <source>
        <dbReference type="RuleBase" id="RU366061"/>
    </source>
</evidence>
<sequence>MSAAFQSIASSARELGVGTDGELESDQNHSSSVHYFFHSIYQKQPAIFRGTHITTEDSESSSANDTNPLRHTIDIGWDGVAALLHHCRREYSTTGTSPPLFFQNGNPITDPDTLYASNPHAAYLDGCSVIINHADLHHSTIAILCNDLQQSFLAAHADDRDVLVLQILGKKRWKVYKKVPVEYPFDKEQVGKHGNAVDLSVLRGGLCFNNCEVILRPGDVLYLPRGYVHEATTENISDATSENEPSFHITVAIATHDWCMSVLLSETIRETLDGLSNFRKALPIGPCEEYESFSLGASSAPECPCMKQQLNNAMDIIHSVVTPSLLEDKLRKKYRLHNDHAAKHREKLQTNQCKKRKSVDGPYECVGDVAAARLTLHSLIRVSTSEERSSVVLDEGCLRGLTVREETMPILMKILTKIKSGTGLRVKVMDLRDIIESEDGEQERAQLSMLLETVDRHPVKPKDIACIIGIFQFALPSSFDSTLTNAVIAAETMLAMKFERKVPRGKDNVPFHALSFHLNNVPKGARIQAIQT</sequence>
<dbReference type="SUPFAM" id="SSF51197">
    <property type="entry name" value="Clavaminate synthase-like"/>
    <property type="match status" value="1"/>
</dbReference>
<keyword evidence="3" id="KW-0560">Oxidoreductase</keyword>
<protein>
    <recommendedName>
        <fullName evidence="3">Bifunctional lysine-specific demethylase and histidyl-hydroxylase</fullName>
        <ecNumber evidence="3">1.14.11.-</ecNumber>
    </recommendedName>
</protein>
<comment type="subcellular location">
    <subcellularLocation>
        <location evidence="3">Nucleus</location>
    </subcellularLocation>
</comment>
<keyword evidence="2 3" id="KW-0408">Iron</keyword>
<keyword evidence="3" id="KW-0805">Transcription regulation</keyword>
<gene>
    <name evidence="5" type="ORF">ACHAWU_008434</name>
</gene>
<comment type="function">
    <text evidence="3">Oxygenase that can act as both a histone lysine demethylase and a ribosomal histidine hydroxylase.</text>
</comment>
<evidence type="ECO:0000256" key="1">
    <source>
        <dbReference type="ARBA" id="ARBA00022723"/>
    </source>
</evidence>